<dbReference type="InterPro" id="IPR050626">
    <property type="entry name" value="Peptidase_M16"/>
</dbReference>
<dbReference type="AlphaFoldDB" id="I4B763"/>
<comment type="cofactor">
    <cofactor evidence="1">
        <name>Zn(2+)</name>
        <dbReference type="ChEBI" id="CHEBI:29105"/>
    </cofactor>
</comment>
<keyword evidence="6" id="KW-0862">Zinc</keyword>
<keyword evidence="4" id="KW-0479">Metal-binding</keyword>
<evidence type="ECO:0000259" key="9">
    <source>
        <dbReference type="Pfam" id="PF00675"/>
    </source>
</evidence>
<dbReference type="HOGENOM" id="CLU_009902_1_2_12"/>
<dbReference type="PROSITE" id="PS00143">
    <property type="entry name" value="INSULINASE"/>
    <property type="match status" value="1"/>
</dbReference>
<comment type="similarity">
    <text evidence="2 8">Belongs to the peptidase M16 family.</text>
</comment>
<dbReference type="Pfam" id="PF05193">
    <property type="entry name" value="Peptidase_M16_C"/>
    <property type="match status" value="1"/>
</dbReference>
<name>I4B763_TURPD</name>
<dbReference type="PANTHER" id="PTHR43690:SF17">
    <property type="entry name" value="PROTEIN YHJJ"/>
    <property type="match status" value="1"/>
</dbReference>
<gene>
    <name evidence="11" type="ordered locus">Turpa_2478</name>
</gene>
<evidence type="ECO:0000256" key="3">
    <source>
        <dbReference type="ARBA" id="ARBA00022670"/>
    </source>
</evidence>
<accession>I4B763</accession>
<keyword evidence="12" id="KW-1185">Reference proteome</keyword>
<protein>
    <submittedName>
        <fullName evidence="11">Peptidase M16 domain protein</fullName>
    </submittedName>
</protein>
<reference evidence="11 12" key="1">
    <citation type="submission" date="2012-06" db="EMBL/GenBank/DDBJ databases">
        <title>The complete chromosome of genome of Turneriella parva DSM 21527.</title>
        <authorList>
            <consortium name="US DOE Joint Genome Institute (JGI-PGF)"/>
            <person name="Lucas S."/>
            <person name="Han J."/>
            <person name="Lapidus A."/>
            <person name="Bruce D."/>
            <person name="Goodwin L."/>
            <person name="Pitluck S."/>
            <person name="Peters L."/>
            <person name="Kyrpides N."/>
            <person name="Mavromatis K."/>
            <person name="Ivanova N."/>
            <person name="Mikhailova N."/>
            <person name="Chertkov O."/>
            <person name="Detter J.C."/>
            <person name="Tapia R."/>
            <person name="Han C."/>
            <person name="Land M."/>
            <person name="Hauser L."/>
            <person name="Markowitz V."/>
            <person name="Cheng J.-F."/>
            <person name="Hugenholtz P."/>
            <person name="Woyke T."/>
            <person name="Wu D."/>
            <person name="Gronow S."/>
            <person name="Wellnitz S."/>
            <person name="Brambilla E."/>
            <person name="Klenk H.-P."/>
            <person name="Eisen J.A."/>
        </authorList>
    </citation>
    <scope>NUCLEOTIDE SEQUENCE [LARGE SCALE GENOMIC DNA]</scope>
    <source>
        <strain evidence="12">ATCC BAA-1111 / DSM 21527 / NCTC 11395 / H</strain>
    </source>
</reference>
<dbReference type="Proteomes" id="UP000006048">
    <property type="component" value="Chromosome"/>
</dbReference>
<evidence type="ECO:0000256" key="6">
    <source>
        <dbReference type="ARBA" id="ARBA00022833"/>
    </source>
</evidence>
<dbReference type="Gene3D" id="3.30.830.10">
    <property type="entry name" value="Metalloenzyme, LuxS/M16 peptidase-like"/>
    <property type="match status" value="2"/>
</dbReference>
<dbReference type="OrthoDB" id="9811314at2"/>
<dbReference type="InterPro" id="IPR001431">
    <property type="entry name" value="Pept_M16_Zn_BS"/>
</dbReference>
<dbReference type="InterPro" id="IPR011765">
    <property type="entry name" value="Pept_M16_N"/>
</dbReference>
<evidence type="ECO:0000256" key="1">
    <source>
        <dbReference type="ARBA" id="ARBA00001947"/>
    </source>
</evidence>
<keyword evidence="5" id="KW-0378">Hydrolase</keyword>
<dbReference type="InterPro" id="IPR011249">
    <property type="entry name" value="Metalloenz_LuxS/M16"/>
</dbReference>
<keyword evidence="7" id="KW-0482">Metalloprotease</keyword>
<dbReference type="SUPFAM" id="SSF63411">
    <property type="entry name" value="LuxS/MPP-like metallohydrolase"/>
    <property type="match status" value="2"/>
</dbReference>
<organism evidence="11 12">
    <name type="scientific">Turneriella parva (strain ATCC BAA-1111 / DSM 21527 / NCTC 11395 / H)</name>
    <name type="common">Leptospira parva</name>
    <dbReference type="NCBI Taxonomy" id="869212"/>
    <lineage>
        <taxon>Bacteria</taxon>
        <taxon>Pseudomonadati</taxon>
        <taxon>Spirochaetota</taxon>
        <taxon>Spirochaetia</taxon>
        <taxon>Leptospirales</taxon>
        <taxon>Leptospiraceae</taxon>
        <taxon>Turneriella</taxon>
    </lineage>
</organism>
<evidence type="ECO:0000256" key="4">
    <source>
        <dbReference type="ARBA" id="ARBA00022723"/>
    </source>
</evidence>
<dbReference type="EMBL" id="CP002959">
    <property type="protein sequence ID" value="AFM13120.1"/>
    <property type="molecule type" value="Genomic_DNA"/>
</dbReference>
<dbReference type="GO" id="GO:0006508">
    <property type="term" value="P:proteolysis"/>
    <property type="evidence" value="ECO:0007669"/>
    <property type="project" value="UniProtKB-KW"/>
</dbReference>
<keyword evidence="3" id="KW-0645">Protease</keyword>
<evidence type="ECO:0000256" key="2">
    <source>
        <dbReference type="ARBA" id="ARBA00007261"/>
    </source>
</evidence>
<evidence type="ECO:0000259" key="10">
    <source>
        <dbReference type="Pfam" id="PF05193"/>
    </source>
</evidence>
<evidence type="ECO:0000256" key="8">
    <source>
        <dbReference type="RuleBase" id="RU004447"/>
    </source>
</evidence>
<feature type="domain" description="Peptidase M16 N-terminal" evidence="9">
    <location>
        <begin position="51"/>
        <end position="100"/>
    </location>
</feature>
<dbReference type="GO" id="GO:0004222">
    <property type="term" value="F:metalloendopeptidase activity"/>
    <property type="evidence" value="ECO:0007669"/>
    <property type="project" value="InterPro"/>
</dbReference>
<evidence type="ECO:0000313" key="12">
    <source>
        <dbReference type="Proteomes" id="UP000006048"/>
    </source>
</evidence>
<proteinExistence type="inferred from homology"/>
<dbReference type="InterPro" id="IPR007863">
    <property type="entry name" value="Peptidase_M16_C"/>
</dbReference>
<evidence type="ECO:0000313" key="11">
    <source>
        <dbReference type="EMBL" id="AFM13120.1"/>
    </source>
</evidence>
<dbReference type="PANTHER" id="PTHR43690">
    <property type="entry name" value="NARDILYSIN"/>
    <property type="match status" value="1"/>
</dbReference>
<feature type="domain" description="Peptidase M16 C-terminal" evidence="10">
    <location>
        <begin position="273"/>
        <end position="446"/>
    </location>
</feature>
<evidence type="ECO:0000256" key="7">
    <source>
        <dbReference type="ARBA" id="ARBA00023049"/>
    </source>
</evidence>
<evidence type="ECO:0000256" key="5">
    <source>
        <dbReference type="ARBA" id="ARBA00022801"/>
    </source>
</evidence>
<dbReference type="KEGG" id="tpx:Turpa_2478"/>
<dbReference type="STRING" id="869212.Turpa_2478"/>
<sequence>MHHYWLTPLILPLLVLITNPVTPIEEKFDMSAFRQKTEKNIRKRTLPNGLRVILMRQPSSPTIACYLKIGVGSANESFDQAGTAHFLEHLLFKGTERLGTLNYEQEKVYLDQIEADGERIDTLERTLLNPLLTTSERQAIEDRIARLSTRLEMWQSRAQKFVISEEDSQAYSQAGQMGYNAYTTTDVTNYQIKLPSNRLEMWAELESARFLNPILREFYPERKVIKEERRMRYDSRPTSLLYELFLKTAFGMSPYGKPVIGFEKSMHRLRLGETREFFKRNYIPSRMVIAIVGDLEFDQSFAIIEKYFGRLKPSNTPEFPPTVYEPQRGRRIAWLEAKNSPAMISGWARPPVTHADDRALEVLARLLGEGQTSRLVNRLVIQDKIAGDVKVGSSTPGEKLDTQFTIFADVFDAANYPAVERAIEDEIKKLAADGPSEDELQKIKNRYVAELVHTLQQNAGLADNLSYYELILQDYSKMFTALEEVEKIDAAKIRDVARKYFKEATNTTVYIRQLER</sequence>
<dbReference type="GO" id="GO:0046872">
    <property type="term" value="F:metal ion binding"/>
    <property type="evidence" value="ECO:0007669"/>
    <property type="project" value="UniProtKB-KW"/>
</dbReference>
<dbReference type="Pfam" id="PF00675">
    <property type="entry name" value="Peptidase_M16"/>
    <property type="match status" value="1"/>
</dbReference>